<reference evidence="2" key="1">
    <citation type="journal article" date="2014" name="Int. J. Syst. Evol. Microbiol.">
        <title>Complete genome sequence of Corynebacterium casei LMG S-19264T (=DSM 44701T), isolated from a smear-ripened cheese.</title>
        <authorList>
            <consortium name="US DOE Joint Genome Institute (JGI-PGF)"/>
            <person name="Walter F."/>
            <person name="Albersmeier A."/>
            <person name="Kalinowski J."/>
            <person name="Ruckert C."/>
        </authorList>
    </citation>
    <scope>NUCLEOTIDE SEQUENCE</scope>
    <source>
        <strain evidence="2">VKM Ac-1069</strain>
    </source>
</reference>
<accession>A0A9W6NUK6</accession>
<proteinExistence type="predicted"/>
<keyword evidence="1" id="KW-0812">Transmembrane</keyword>
<evidence type="ECO:0000256" key="1">
    <source>
        <dbReference type="SAM" id="Phobius"/>
    </source>
</evidence>
<evidence type="ECO:0000313" key="3">
    <source>
        <dbReference type="Proteomes" id="UP001143463"/>
    </source>
</evidence>
<name>A0A9W6NUK6_9PSEU</name>
<feature type="transmembrane region" description="Helical" evidence="1">
    <location>
        <begin position="55"/>
        <end position="84"/>
    </location>
</feature>
<keyword evidence="1" id="KW-1133">Transmembrane helix</keyword>
<protein>
    <recommendedName>
        <fullName evidence="4">SHOCT domain-containing protein</fullName>
    </recommendedName>
</protein>
<dbReference type="AlphaFoldDB" id="A0A9W6NUK6"/>
<keyword evidence="3" id="KW-1185">Reference proteome</keyword>
<dbReference type="EMBL" id="BSFQ01000002">
    <property type="protein sequence ID" value="GLL09551.1"/>
    <property type="molecule type" value="Genomic_DNA"/>
</dbReference>
<gene>
    <name evidence="2" type="ORF">GCM10017577_06910</name>
</gene>
<comment type="caution">
    <text evidence="2">The sequence shown here is derived from an EMBL/GenBank/DDBJ whole genome shotgun (WGS) entry which is preliminary data.</text>
</comment>
<sequence length="129" mass="13799">MSLVGVEPAREARPCGRGRRVGFPCDAAESRGTLALRAGRAVVTMMWGYGGGWGWGAWLAMGFGMVVFWGVIIAGALVLVRYLAGGRHGGSSGRVDVSGAEQVLAERFARGEIDEDEYRRRSALLRGGR</sequence>
<reference evidence="2" key="2">
    <citation type="submission" date="2023-01" db="EMBL/GenBank/DDBJ databases">
        <authorList>
            <person name="Sun Q."/>
            <person name="Evtushenko L."/>
        </authorList>
    </citation>
    <scope>NUCLEOTIDE SEQUENCE</scope>
    <source>
        <strain evidence="2">VKM Ac-1069</strain>
    </source>
</reference>
<dbReference type="Proteomes" id="UP001143463">
    <property type="component" value="Unassembled WGS sequence"/>
</dbReference>
<evidence type="ECO:0008006" key="4">
    <source>
        <dbReference type="Google" id="ProtNLM"/>
    </source>
</evidence>
<keyword evidence="1" id="KW-0472">Membrane</keyword>
<evidence type="ECO:0000313" key="2">
    <source>
        <dbReference type="EMBL" id="GLL09551.1"/>
    </source>
</evidence>
<organism evidence="2 3">
    <name type="scientific">Pseudonocardia halophobica</name>
    <dbReference type="NCBI Taxonomy" id="29401"/>
    <lineage>
        <taxon>Bacteria</taxon>
        <taxon>Bacillati</taxon>
        <taxon>Actinomycetota</taxon>
        <taxon>Actinomycetes</taxon>
        <taxon>Pseudonocardiales</taxon>
        <taxon>Pseudonocardiaceae</taxon>
        <taxon>Pseudonocardia</taxon>
    </lineage>
</organism>